<keyword evidence="2" id="KW-1185">Reference proteome</keyword>
<reference evidence="1" key="1">
    <citation type="submission" date="2021-03" db="EMBL/GenBank/DDBJ databases">
        <title>Draft genome sequence of rust myrtle Austropuccinia psidii MF-1, a brazilian biotype.</title>
        <authorList>
            <person name="Quecine M.C."/>
            <person name="Pachon D.M.R."/>
            <person name="Bonatelli M.L."/>
            <person name="Correr F.H."/>
            <person name="Franceschini L.M."/>
            <person name="Leite T.F."/>
            <person name="Margarido G.R.A."/>
            <person name="Almeida C.A."/>
            <person name="Ferrarezi J.A."/>
            <person name="Labate C.A."/>
        </authorList>
    </citation>
    <scope>NUCLEOTIDE SEQUENCE</scope>
    <source>
        <strain evidence="1">MF-1</strain>
    </source>
</reference>
<accession>A0A9Q3EBQ9</accession>
<gene>
    <name evidence="1" type="ORF">O181_057698</name>
</gene>
<protein>
    <submittedName>
        <fullName evidence="1">Uncharacterized protein</fullName>
    </submittedName>
</protein>
<dbReference type="OrthoDB" id="3344688at2759"/>
<dbReference type="EMBL" id="AVOT02026310">
    <property type="protein sequence ID" value="MBW0517983.1"/>
    <property type="molecule type" value="Genomic_DNA"/>
</dbReference>
<dbReference type="Gene3D" id="3.30.420.10">
    <property type="entry name" value="Ribonuclease H-like superfamily/Ribonuclease H"/>
    <property type="match status" value="1"/>
</dbReference>
<dbReference type="Proteomes" id="UP000765509">
    <property type="component" value="Unassembled WGS sequence"/>
</dbReference>
<dbReference type="AlphaFoldDB" id="A0A9Q3EBQ9"/>
<organism evidence="1 2">
    <name type="scientific">Austropuccinia psidii MF-1</name>
    <dbReference type="NCBI Taxonomy" id="1389203"/>
    <lineage>
        <taxon>Eukaryota</taxon>
        <taxon>Fungi</taxon>
        <taxon>Dikarya</taxon>
        <taxon>Basidiomycota</taxon>
        <taxon>Pucciniomycotina</taxon>
        <taxon>Pucciniomycetes</taxon>
        <taxon>Pucciniales</taxon>
        <taxon>Sphaerophragmiaceae</taxon>
        <taxon>Austropuccinia</taxon>
    </lineage>
</organism>
<dbReference type="GO" id="GO:0003676">
    <property type="term" value="F:nucleic acid binding"/>
    <property type="evidence" value="ECO:0007669"/>
    <property type="project" value="InterPro"/>
</dbReference>
<comment type="caution">
    <text evidence="1">The sequence shown here is derived from an EMBL/GenBank/DDBJ whole genome shotgun (WGS) entry which is preliminary data.</text>
</comment>
<sequence length="104" mass="11718">MGHLYIRNIKRLLQFNAADGIPNFNFENIRICHPCSISKAEHHPFKSLSRGHINSPSDLVAADLIGPLPASIDNKKYALMIQDSFYRMTAVVPLNDKTEAKQQL</sequence>
<evidence type="ECO:0000313" key="1">
    <source>
        <dbReference type="EMBL" id="MBW0517983.1"/>
    </source>
</evidence>
<evidence type="ECO:0000313" key="2">
    <source>
        <dbReference type="Proteomes" id="UP000765509"/>
    </source>
</evidence>
<name>A0A9Q3EBQ9_9BASI</name>
<proteinExistence type="predicted"/>
<dbReference type="InterPro" id="IPR036397">
    <property type="entry name" value="RNaseH_sf"/>
</dbReference>